<sequence>MRPMDQHDNSQNSTTNAVRRDNSNHSSPIPTSSSPPLTSTNIRVNSILRVTTMFDNIRTGKVVAYDPSSNLVTLHIKGSKPGSTSVAVVNLNHCREYVVEQEPKDETLDPLYPVDINKLKKRQTENESEKKKEASFVNVKASRIGQALFRDIKKTMNQVIRWSNNDILINNTVRISEPYRSENVSIDPPPQSSNAAGSKNSAKGDNDTKTHIIKMVDKFWSDQSKAVFTSSRTKSETANETTDSISSPN</sequence>
<dbReference type="PANTHER" id="PTHR13542">
    <property type="entry name" value="LSM12 HOMOLOG"/>
    <property type="match status" value="1"/>
</dbReference>
<dbReference type="PROSITE" id="PS52001">
    <property type="entry name" value="AD"/>
    <property type="match status" value="1"/>
</dbReference>
<reference evidence="4" key="1">
    <citation type="submission" date="2021-02" db="EMBL/GenBank/DDBJ databases">
        <authorList>
            <person name="Nowell W R."/>
        </authorList>
    </citation>
    <scope>NUCLEOTIDE SEQUENCE</scope>
</reference>
<feature type="domain" description="AD" evidence="2">
    <location>
        <begin position="112"/>
        <end position="224"/>
    </location>
</feature>
<feature type="region of interest" description="Disordered" evidence="1">
    <location>
        <begin position="181"/>
        <end position="210"/>
    </location>
</feature>
<feature type="compositionally biased region" description="Low complexity" evidence="1">
    <location>
        <begin position="192"/>
        <end position="201"/>
    </location>
</feature>
<dbReference type="EMBL" id="CAJNOR010000024">
    <property type="protein sequence ID" value="CAF0759254.1"/>
    <property type="molecule type" value="Genomic_DNA"/>
</dbReference>
<dbReference type="AlphaFoldDB" id="A0A813ZD73"/>
<feature type="compositionally biased region" description="Low complexity" evidence="1">
    <location>
        <begin position="24"/>
        <end position="40"/>
    </location>
</feature>
<dbReference type="Pfam" id="PF09793">
    <property type="entry name" value="AD"/>
    <property type="match status" value="1"/>
</dbReference>
<dbReference type="InterPro" id="IPR048478">
    <property type="entry name" value="LSM12_LSM"/>
</dbReference>
<evidence type="ECO:0000313" key="6">
    <source>
        <dbReference type="Proteomes" id="UP000663852"/>
    </source>
</evidence>
<feature type="region of interest" description="Disordered" evidence="1">
    <location>
        <begin position="227"/>
        <end position="249"/>
    </location>
</feature>
<evidence type="ECO:0000313" key="3">
    <source>
        <dbReference type="EMBL" id="CAF0759254.1"/>
    </source>
</evidence>
<evidence type="ECO:0000259" key="2">
    <source>
        <dbReference type="PROSITE" id="PS52001"/>
    </source>
</evidence>
<dbReference type="InterPro" id="IPR019181">
    <property type="entry name" value="LSM12_ABD"/>
</dbReference>
<accession>A0A813ZD73</accession>
<dbReference type="Proteomes" id="UP000663828">
    <property type="component" value="Unassembled WGS sequence"/>
</dbReference>
<dbReference type="Pfam" id="PF21166">
    <property type="entry name" value="LSM12_LSM"/>
    <property type="match status" value="1"/>
</dbReference>
<dbReference type="SMART" id="SM00995">
    <property type="entry name" value="AD"/>
    <property type="match status" value="1"/>
</dbReference>
<dbReference type="EMBL" id="CAJNOJ010000032">
    <property type="protein sequence ID" value="CAF0897027.1"/>
    <property type="molecule type" value="Genomic_DNA"/>
</dbReference>
<organism evidence="4 6">
    <name type="scientific">Adineta ricciae</name>
    <name type="common">Rotifer</name>
    <dbReference type="NCBI Taxonomy" id="249248"/>
    <lineage>
        <taxon>Eukaryota</taxon>
        <taxon>Metazoa</taxon>
        <taxon>Spiralia</taxon>
        <taxon>Gnathifera</taxon>
        <taxon>Rotifera</taxon>
        <taxon>Eurotatoria</taxon>
        <taxon>Bdelloidea</taxon>
        <taxon>Adinetida</taxon>
        <taxon>Adinetidae</taxon>
        <taxon>Adineta</taxon>
    </lineage>
</organism>
<gene>
    <name evidence="4" type="ORF">EDS130_LOCUS9583</name>
    <name evidence="3" type="ORF">XAT740_LOCUS845</name>
</gene>
<dbReference type="InterPro" id="IPR047574">
    <property type="entry name" value="AD"/>
</dbReference>
<evidence type="ECO:0000313" key="5">
    <source>
        <dbReference type="Proteomes" id="UP000663828"/>
    </source>
</evidence>
<feature type="region of interest" description="Disordered" evidence="1">
    <location>
        <begin position="1"/>
        <end position="40"/>
    </location>
</feature>
<evidence type="ECO:0000313" key="4">
    <source>
        <dbReference type="EMBL" id="CAF0897027.1"/>
    </source>
</evidence>
<comment type="caution">
    <text evidence="4">The sequence shown here is derived from an EMBL/GenBank/DDBJ whole genome shotgun (WGS) entry which is preliminary data.</text>
</comment>
<proteinExistence type="predicted"/>
<name>A0A813ZD73_ADIRI</name>
<keyword evidence="5" id="KW-1185">Reference proteome</keyword>
<dbReference type="Proteomes" id="UP000663852">
    <property type="component" value="Unassembled WGS sequence"/>
</dbReference>
<dbReference type="OrthoDB" id="1057137at2759"/>
<dbReference type="InterPro" id="IPR039683">
    <property type="entry name" value="Lsm12-like"/>
</dbReference>
<protein>
    <recommendedName>
        <fullName evidence="2">AD domain-containing protein</fullName>
    </recommendedName>
</protein>
<evidence type="ECO:0000256" key="1">
    <source>
        <dbReference type="SAM" id="MobiDB-lite"/>
    </source>
</evidence>